<dbReference type="InterPro" id="IPR005039">
    <property type="entry name" value="Ant_C"/>
</dbReference>
<dbReference type="AlphaFoldDB" id="W4Q4T8"/>
<dbReference type="STRING" id="1236970.JCM9140_3112"/>
<organism evidence="2 3">
    <name type="scientific">Halalkalibacter wakoensis JCM 9140</name>
    <dbReference type="NCBI Taxonomy" id="1236970"/>
    <lineage>
        <taxon>Bacteria</taxon>
        <taxon>Bacillati</taxon>
        <taxon>Bacillota</taxon>
        <taxon>Bacilli</taxon>
        <taxon>Bacillales</taxon>
        <taxon>Bacillaceae</taxon>
        <taxon>Halalkalibacter</taxon>
    </lineage>
</organism>
<protein>
    <submittedName>
        <fullName evidence="2">Phage antirepressor protein</fullName>
    </submittedName>
</protein>
<comment type="caution">
    <text evidence="2">The sequence shown here is derived from an EMBL/GenBank/DDBJ whole genome shotgun (WGS) entry which is preliminary data.</text>
</comment>
<dbReference type="Proteomes" id="UP000018890">
    <property type="component" value="Unassembled WGS sequence"/>
</dbReference>
<evidence type="ECO:0000259" key="1">
    <source>
        <dbReference type="PROSITE" id="PS51750"/>
    </source>
</evidence>
<dbReference type="RefSeq" id="WP_034747536.1">
    <property type="nucleotide sequence ID" value="NZ_BAUT01000037.1"/>
</dbReference>
<dbReference type="Pfam" id="PF02498">
    <property type="entry name" value="Bro-N"/>
    <property type="match status" value="1"/>
</dbReference>
<dbReference type="PROSITE" id="PS51750">
    <property type="entry name" value="BRO_N"/>
    <property type="match status" value="1"/>
</dbReference>
<dbReference type="EMBL" id="BAUT01000037">
    <property type="protein sequence ID" value="GAE27002.1"/>
    <property type="molecule type" value="Genomic_DNA"/>
</dbReference>
<accession>W4Q4T8</accession>
<dbReference type="PANTHER" id="PTHR36180">
    <property type="entry name" value="DNA-BINDING PROTEIN-RELATED-RELATED"/>
    <property type="match status" value="1"/>
</dbReference>
<name>W4Q4T8_9BACI</name>
<evidence type="ECO:0000313" key="2">
    <source>
        <dbReference type="EMBL" id="GAE27002.1"/>
    </source>
</evidence>
<keyword evidence="3" id="KW-1185">Reference proteome</keyword>
<dbReference type="SMART" id="SM01040">
    <property type="entry name" value="Bro-N"/>
    <property type="match status" value="1"/>
</dbReference>
<dbReference type="Pfam" id="PF03374">
    <property type="entry name" value="ANT"/>
    <property type="match status" value="1"/>
</dbReference>
<proteinExistence type="predicted"/>
<dbReference type="InterPro" id="IPR003497">
    <property type="entry name" value="BRO_N_domain"/>
</dbReference>
<dbReference type="GO" id="GO:0003677">
    <property type="term" value="F:DNA binding"/>
    <property type="evidence" value="ECO:0007669"/>
    <property type="project" value="InterPro"/>
</dbReference>
<gene>
    <name evidence="2" type="ORF">JCM9140_3112</name>
</gene>
<feature type="domain" description="Bro-N" evidence="1">
    <location>
        <begin position="1"/>
        <end position="120"/>
    </location>
</feature>
<sequence length="267" mass="30312">MDQLTKVFNYGKSEVRTVVKGEEVWFVAKDVCEVFGDTHYRRSISRLDEDEKGVTPLSTPGGTQQITVVNESGLYSLLFSMQPQKKSTVSEQEYKNRVDGLKKFKRWVTHDVLPSIRKHGMYAKDELLDNPDLLIEVASKLKEERAARLALEAKAKENQPKVLFANAVEVSQSSVLIGELSKILKQNGIEIGQNRLFDWLREKGYLIRKKGESFNLPTQKSMDLGLFEIKKRVINNPDGSIRTTRTPKVTGKGQIYFVNKFLANEAS</sequence>
<dbReference type="PANTHER" id="PTHR36180:SF2">
    <property type="entry name" value="BRO FAMILY PROTEIN"/>
    <property type="match status" value="1"/>
</dbReference>
<reference evidence="2" key="1">
    <citation type="journal article" date="2014" name="Genome Announc.">
        <title>Draft Genome Sequences of Three Alkaliphilic Bacillus Strains, Bacillus wakoensis JCM 9140T, Bacillus akibai JCM 9157T, and Bacillus hemicellulosilyticus JCM 9152T.</title>
        <authorList>
            <person name="Yuki M."/>
            <person name="Oshima K."/>
            <person name="Suda W."/>
            <person name="Oshida Y."/>
            <person name="Kitamura K."/>
            <person name="Iida T."/>
            <person name="Hattori M."/>
            <person name="Ohkuma M."/>
        </authorList>
    </citation>
    <scope>NUCLEOTIDE SEQUENCE [LARGE SCALE GENOMIC DNA]</scope>
    <source>
        <strain evidence="2">JCM 9140</strain>
    </source>
</reference>
<dbReference type="OrthoDB" id="9812611at2"/>
<evidence type="ECO:0000313" key="3">
    <source>
        <dbReference type="Proteomes" id="UP000018890"/>
    </source>
</evidence>